<sequence length="278" mass="30314">MLIPPFRTLLLAQALLLPPTAMQAQNSPVSTSPIQPAATPTMLGPTDQPAPAETMSPFNMADNMELTYRVLNGNGKPTGELRQRVVTLARKEREESKDRKVPEYTATLKSGLYNTKNGLVHLQDLTFRTRRDTCFTDGLADLNTDALRSFRDRKLVYNPTPLAWPNTPTVGSTLPPGGISVQVSSSVVSIATVSTTIRKRKVVSGPTPLKTPAGTFSCYKVESARESATVPRPDMALRTNVKQVDFYAPGVGIVRTEIYNKSGKLDEVRELASRNAGQ</sequence>
<dbReference type="Pfam" id="PF21347">
    <property type="entry name" value="DUF3108_like"/>
    <property type="match status" value="1"/>
</dbReference>
<gene>
    <name evidence="3" type="ORF">J0X19_13755</name>
</gene>
<dbReference type="Proteomes" id="UP000664144">
    <property type="component" value="Unassembled WGS sequence"/>
</dbReference>
<feature type="chain" id="PRO_5036945466" description="DUF3108 domain-containing protein" evidence="1">
    <location>
        <begin position="25"/>
        <end position="278"/>
    </location>
</feature>
<accession>A0A939J9P1</accession>
<feature type="domain" description="DUF3108" evidence="2">
    <location>
        <begin position="66"/>
        <end position="266"/>
    </location>
</feature>
<organism evidence="3 4">
    <name type="scientific">Hymenobacter telluris</name>
    <dbReference type="NCBI Taxonomy" id="2816474"/>
    <lineage>
        <taxon>Bacteria</taxon>
        <taxon>Pseudomonadati</taxon>
        <taxon>Bacteroidota</taxon>
        <taxon>Cytophagia</taxon>
        <taxon>Cytophagales</taxon>
        <taxon>Hymenobacteraceae</taxon>
        <taxon>Hymenobacter</taxon>
    </lineage>
</organism>
<feature type="signal peptide" evidence="1">
    <location>
        <begin position="1"/>
        <end position="24"/>
    </location>
</feature>
<dbReference type="AlphaFoldDB" id="A0A939J9P1"/>
<dbReference type="EMBL" id="JAFLQZ010000008">
    <property type="protein sequence ID" value="MBO0359019.1"/>
    <property type="molecule type" value="Genomic_DNA"/>
</dbReference>
<reference evidence="3" key="1">
    <citation type="submission" date="2021-03" db="EMBL/GenBank/DDBJ databases">
        <authorList>
            <person name="Kim M.K."/>
        </authorList>
    </citation>
    <scope>NUCLEOTIDE SEQUENCE</scope>
    <source>
        <strain evidence="3">BT186</strain>
    </source>
</reference>
<comment type="caution">
    <text evidence="3">The sequence shown here is derived from an EMBL/GenBank/DDBJ whole genome shotgun (WGS) entry which is preliminary data.</text>
</comment>
<evidence type="ECO:0000259" key="2">
    <source>
        <dbReference type="Pfam" id="PF21347"/>
    </source>
</evidence>
<keyword evidence="4" id="KW-1185">Reference proteome</keyword>
<name>A0A939J9P1_9BACT</name>
<evidence type="ECO:0000313" key="3">
    <source>
        <dbReference type="EMBL" id="MBO0359019.1"/>
    </source>
</evidence>
<evidence type="ECO:0000256" key="1">
    <source>
        <dbReference type="SAM" id="SignalP"/>
    </source>
</evidence>
<dbReference type="Gene3D" id="2.40.360.20">
    <property type="match status" value="1"/>
</dbReference>
<keyword evidence="1" id="KW-0732">Signal</keyword>
<proteinExistence type="predicted"/>
<dbReference type="RefSeq" id="WP_206984945.1">
    <property type="nucleotide sequence ID" value="NZ_JAFLQZ010000008.1"/>
</dbReference>
<evidence type="ECO:0000313" key="4">
    <source>
        <dbReference type="Proteomes" id="UP000664144"/>
    </source>
</evidence>
<protein>
    <recommendedName>
        <fullName evidence="2">DUF3108 domain-containing protein</fullName>
    </recommendedName>
</protein>
<dbReference type="InterPro" id="IPR049279">
    <property type="entry name" value="DUF3108-like"/>
</dbReference>